<dbReference type="Proteomes" id="UP001206925">
    <property type="component" value="Unassembled WGS sequence"/>
</dbReference>
<dbReference type="InterPro" id="IPR003347">
    <property type="entry name" value="JmjC_dom"/>
</dbReference>
<dbReference type="PANTHER" id="PTHR12461:SF99">
    <property type="entry name" value="BIFUNCTIONAL PEPTIDASE AND (3S)-LYSYL HYDROXYLASE JMJD7"/>
    <property type="match status" value="1"/>
</dbReference>
<gene>
    <name evidence="3" type="ORF">M8C21_029642</name>
</gene>
<feature type="non-terminal residue" evidence="3">
    <location>
        <position position="283"/>
    </location>
</feature>
<dbReference type="PANTHER" id="PTHR12461">
    <property type="entry name" value="HYPOXIA-INDUCIBLE FACTOR 1 ALPHA INHIBITOR-RELATED"/>
    <property type="match status" value="1"/>
</dbReference>
<evidence type="ECO:0000313" key="4">
    <source>
        <dbReference type="Proteomes" id="UP001206925"/>
    </source>
</evidence>
<comment type="caution">
    <text evidence="3">The sequence shown here is derived from an EMBL/GenBank/DDBJ whole genome shotgun (WGS) entry which is preliminary data.</text>
</comment>
<reference evidence="3" key="1">
    <citation type="submission" date="2022-06" db="EMBL/GenBank/DDBJ databases">
        <title>Uncovering the hologenomic basis of an extraordinary plant invasion.</title>
        <authorList>
            <person name="Bieker V.C."/>
            <person name="Martin M.D."/>
            <person name="Gilbert T."/>
            <person name="Hodgins K."/>
            <person name="Battlay P."/>
            <person name="Petersen B."/>
            <person name="Wilson J."/>
        </authorList>
    </citation>
    <scope>NUCLEOTIDE SEQUENCE</scope>
    <source>
        <strain evidence="3">AA19_3_7</strain>
        <tissue evidence="3">Leaf</tissue>
    </source>
</reference>
<keyword evidence="4" id="KW-1185">Reference proteome</keyword>
<feature type="domain" description="JmjC" evidence="2">
    <location>
        <begin position="121"/>
        <end position="283"/>
    </location>
</feature>
<dbReference type="Pfam" id="PF13621">
    <property type="entry name" value="Cupin_8"/>
    <property type="match status" value="1"/>
</dbReference>
<comment type="similarity">
    <text evidence="1">Belongs to the JARID1 histone demethylase family.</text>
</comment>
<organism evidence="3 4">
    <name type="scientific">Ambrosia artemisiifolia</name>
    <name type="common">Common ragweed</name>
    <dbReference type="NCBI Taxonomy" id="4212"/>
    <lineage>
        <taxon>Eukaryota</taxon>
        <taxon>Viridiplantae</taxon>
        <taxon>Streptophyta</taxon>
        <taxon>Embryophyta</taxon>
        <taxon>Tracheophyta</taxon>
        <taxon>Spermatophyta</taxon>
        <taxon>Magnoliopsida</taxon>
        <taxon>eudicotyledons</taxon>
        <taxon>Gunneridae</taxon>
        <taxon>Pentapetalae</taxon>
        <taxon>asterids</taxon>
        <taxon>campanulids</taxon>
        <taxon>Asterales</taxon>
        <taxon>Asteraceae</taxon>
        <taxon>Asteroideae</taxon>
        <taxon>Heliantheae alliance</taxon>
        <taxon>Heliantheae</taxon>
        <taxon>Ambrosia</taxon>
    </lineage>
</organism>
<dbReference type="SUPFAM" id="SSF51197">
    <property type="entry name" value="Clavaminate synthase-like"/>
    <property type="match status" value="1"/>
</dbReference>
<dbReference type="AlphaFoldDB" id="A0AAD5D554"/>
<name>A0AAD5D554_AMBAR</name>
<sequence length="283" mass="31566">RDLSLGTTQTIDRLDTPPTPLHFLRHYLSQNKPFILSPSFSSTLHWPATTLWSSTPYLLNTLHSTTVSLHRTPTGQADSLTPHPHTPTSLCFASADVTLTSFPNAVDSVIGSCKNNNGGCVGYLQQQNDCFRGEYGELNGDCDLDVGWATEAIGAGPEAVNLWIGNEMSETWFHKDCFENLYAVVTGEKHFLLLPPTDVHRMYVKEYPAAKYEYSEFYYVPLSSFLCSHTRPGSLKVLVYEGVKTTTFSSKHVPKIGELITADIVLTRYDVLREDISHDTDRA</sequence>
<protein>
    <recommendedName>
        <fullName evidence="2">JmjC domain-containing protein</fullName>
    </recommendedName>
</protein>
<dbReference type="Gene3D" id="2.60.120.10">
    <property type="entry name" value="Jelly Rolls"/>
    <property type="match status" value="1"/>
</dbReference>
<dbReference type="EMBL" id="JAMZMK010003506">
    <property type="protein sequence ID" value="KAI7754441.1"/>
    <property type="molecule type" value="Genomic_DNA"/>
</dbReference>
<dbReference type="InterPro" id="IPR041667">
    <property type="entry name" value="Cupin_8"/>
</dbReference>
<evidence type="ECO:0000256" key="1">
    <source>
        <dbReference type="ARBA" id="ARBA00006801"/>
    </source>
</evidence>
<dbReference type="InterPro" id="IPR014710">
    <property type="entry name" value="RmlC-like_jellyroll"/>
</dbReference>
<proteinExistence type="inferred from homology"/>
<evidence type="ECO:0000259" key="2">
    <source>
        <dbReference type="PROSITE" id="PS51184"/>
    </source>
</evidence>
<accession>A0AAD5D554</accession>
<evidence type="ECO:0000313" key="3">
    <source>
        <dbReference type="EMBL" id="KAI7754441.1"/>
    </source>
</evidence>
<dbReference type="PROSITE" id="PS51184">
    <property type="entry name" value="JMJC"/>
    <property type="match status" value="1"/>
</dbReference>